<sequence>MVPGSPPEPSFILCSRKELPLADKGTEEAKDLKDNNWANTQSPIPFISPEFASVKASLKP</sequence>
<protein>
    <submittedName>
        <fullName evidence="1">Uncharacterized protein</fullName>
    </submittedName>
</protein>
<organism evidence="1">
    <name type="scientific">Rhizophora mucronata</name>
    <name type="common">Asiatic mangrove</name>
    <dbReference type="NCBI Taxonomy" id="61149"/>
    <lineage>
        <taxon>Eukaryota</taxon>
        <taxon>Viridiplantae</taxon>
        <taxon>Streptophyta</taxon>
        <taxon>Embryophyta</taxon>
        <taxon>Tracheophyta</taxon>
        <taxon>Spermatophyta</taxon>
        <taxon>Magnoliopsida</taxon>
        <taxon>eudicotyledons</taxon>
        <taxon>Gunneridae</taxon>
        <taxon>Pentapetalae</taxon>
        <taxon>rosids</taxon>
        <taxon>fabids</taxon>
        <taxon>Malpighiales</taxon>
        <taxon>Rhizophoraceae</taxon>
        <taxon>Rhizophora</taxon>
    </lineage>
</organism>
<dbReference type="EMBL" id="GGEC01021874">
    <property type="protein sequence ID" value="MBX02358.1"/>
    <property type="molecule type" value="Transcribed_RNA"/>
</dbReference>
<proteinExistence type="predicted"/>
<dbReference type="AlphaFoldDB" id="A0A2P2K9G0"/>
<accession>A0A2P2K9G0</accession>
<name>A0A2P2K9G0_RHIMU</name>
<reference evidence="1" key="1">
    <citation type="submission" date="2018-02" db="EMBL/GenBank/DDBJ databases">
        <title>Rhizophora mucronata_Transcriptome.</title>
        <authorList>
            <person name="Meera S.P."/>
            <person name="Sreeshan A."/>
            <person name="Augustine A."/>
        </authorList>
    </citation>
    <scope>NUCLEOTIDE SEQUENCE</scope>
    <source>
        <tissue evidence="1">Leaf</tissue>
    </source>
</reference>
<evidence type="ECO:0000313" key="1">
    <source>
        <dbReference type="EMBL" id="MBX02358.1"/>
    </source>
</evidence>